<name>A0A645G6S0_9ZZZZ</name>
<organism evidence="1">
    <name type="scientific">bioreactor metagenome</name>
    <dbReference type="NCBI Taxonomy" id="1076179"/>
    <lineage>
        <taxon>unclassified sequences</taxon>
        <taxon>metagenomes</taxon>
        <taxon>ecological metagenomes</taxon>
    </lineage>
</organism>
<dbReference type="AlphaFoldDB" id="A0A645G6S0"/>
<reference evidence="1" key="1">
    <citation type="submission" date="2019-08" db="EMBL/GenBank/DDBJ databases">
        <authorList>
            <person name="Kucharzyk K."/>
            <person name="Murdoch R.W."/>
            <person name="Higgins S."/>
            <person name="Loffler F."/>
        </authorList>
    </citation>
    <scope>NUCLEOTIDE SEQUENCE</scope>
</reference>
<comment type="caution">
    <text evidence="1">The sequence shown here is derived from an EMBL/GenBank/DDBJ whole genome shotgun (WGS) entry which is preliminary data.</text>
</comment>
<protein>
    <submittedName>
        <fullName evidence="1">Uncharacterized protein</fullName>
    </submittedName>
</protein>
<gene>
    <name evidence="1" type="ORF">SDC9_169970</name>
</gene>
<accession>A0A645G6S0</accession>
<evidence type="ECO:0000313" key="1">
    <source>
        <dbReference type="EMBL" id="MPN22587.1"/>
    </source>
</evidence>
<proteinExistence type="predicted"/>
<dbReference type="EMBL" id="VSSQ01070860">
    <property type="protein sequence ID" value="MPN22587.1"/>
    <property type="molecule type" value="Genomic_DNA"/>
</dbReference>
<sequence length="83" mass="8581">MGKAHLLAVDKIDHTATDGTGLREKTNAAHIGGAADEGGVEAVDQVHGAHTIGADETHFVLVGNFQALLLQVLTGGTDFFETT</sequence>